<evidence type="ECO:0000256" key="1">
    <source>
        <dbReference type="RuleBase" id="RU363098"/>
    </source>
</evidence>
<dbReference type="RefSeq" id="XP_009543051.1">
    <property type="nucleotide sequence ID" value="XM_009544756.1"/>
</dbReference>
<dbReference type="eggNOG" id="KOG0988">
    <property type="taxonomic scope" value="Eukaryota"/>
</dbReference>
<keyword evidence="1" id="KW-0694">RNA-binding</keyword>
<dbReference type="GO" id="GO:0031380">
    <property type="term" value="C:nuclear RNA-directed RNA polymerase complex"/>
    <property type="evidence" value="ECO:0007669"/>
    <property type="project" value="TreeGrafter"/>
</dbReference>
<dbReference type="Proteomes" id="UP000030671">
    <property type="component" value="Unassembled WGS sequence"/>
</dbReference>
<name>W4KMP3_HETIT</name>
<keyword evidence="1" id="KW-0548">Nucleotidyltransferase</keyword>
<dbReference type="InParanoid" id="W4KMP3"/>
<dbReference type="OrthoDB" id="6513042at2759"/>
<keyword evidence="1" id="KW-0808">Transferase</keyword>
<dbReference type="EC" id="2.7.7.48" evidence="1"/>
<dbReference type="PANTHER" id="PTHR23079">
    <property type="entry name" value="RNA-DEPENDENT RNA POLYMERASE"/>
    <property type="match status" value="1"/>
</dbReference>
<dbReference type="InterPro" id="IPR057596">
    <property type="entry name" value="RDRP_core"/>
</dbReference>
<dbReference type="InterPro" id="IPR007855">
    <property type="entry name" value="RDRP"/>
</dbReference>
<organism evidence="3 4">
    <name type="scientific">Heterobasidion irregulare (strain TC 32-1)</name>
    <dbReference type="NCBI Taxonomy" id="747525"/>
    <lineage>
        <taxon>Eukaryota</taxon>
        <taxon>Fungi</taxon>
        <taxon>Dikarya</taxon>
        <taxon>Basidiomycota</taxon>
        <taxon>Agaricomycotina</taxon>
        <taxon>Agaricomycetes</taxon>
        <taxon>Russulales</taxon>
        <taxon>Bondarzewiaceae</taxon>
        <taxon>Heterobasidion</taxon>
        <taxon>Heterobasidion annosum species complex</taxon>
    </lineage>
</organism>
<proteinExistence type="inferred from homology"/>
<dbReference type="GeneID" id="20669735"/>
<dbReference type="FunCoup" id="W4KMP3">
    <property type="interactions" value="7"/>
</dbReference>
<dbReference type="GO" id="GO:0030422">
    <property type="term" value="P:siRNA processing"/>
    <property type="evidence" value="ECO:0007669"/>
    <property type="project" value="TreeGrafter"/>
</dbReference>
<dbReference type="PANTHER" id="PTHR23079:SF55">
    <property type="entry name" value="RNA-DIRECTED RNA POLYMERASE"/>
    <property type="match status" value="1"/>
</dbReference>
<dbReference type="GO" id="GO:0003723">
    <property type="term" value="F:RNA binding"/>
    <property type="evidence" value="ECO:0007669"/>
    <property type="project" value="UniProtKB-KW"/>
</dbReference>
<sequence>MEFNLHDIDKNTSHYDVVKAIEKVLHDPDLYNPTNRSNRGRPPNFHVYLPPGTHDDDGNLGSGTLVVTSWIGTRLLRWLNEGHKIRILDKDIATQKSSRIVPFRTAQILERTPYVDPERERMRKEILQELDHRLQLHQVQFGVWHAHTPRSSHLPLRAFSVEYGLDFTKKKVCYLKLEYDKKLIRIEYGGLQNQPYNIVIRFSNVRKLETVVDTGKAYIYVDMLVPPALEFRDGAGQNGQRRPYKDRDRIPALNIVHARVAPYAYQLRICLHDIEDLPRFRQLCRDARGPRPEPVPRIFVFWRGFYSGGQLSKIDNWVRSMEWKNAFQIEALLRHGLLNPGELLYELRDPIDRVCQQYGKGASEILRRLTVSLRRIRSAKLTEIFERVCAEYEDAKPFTYPPGAFLCHHVTITPTRLILEGPYVTQSNRVIRHYQDHDPDLVENFIRVDFREEDRTSYRWAENVDGTWFLKERVGGTLKGGFELAGRTFQYLAHSNSSLRDHAAWFMSPFMDPEEGVVAAGRIRQRLGDFTSILNQPSKYAARMAQAFTSTDSSVKIRRDQWEEMPDLGPEKYLHTDGVGTISRELSDMIWYTLRKNKRDNRINCVEPSAYQIRFLGYKGVVVVDERLTGVKMRLRPSMKKFLVHEDDEADIEIARAFDHPNASYLNRPVIMVLEDRGVHKNTFMDLQEKSKASIYMAMDSLDNFCTLLTDHGLGSSFSLSFIFEQLSKLKLDTRPGKRNILTTTPFLGRLGVYSMYHVLRDIKYRARIRVPNGHLLVGVADEGNSYINEGVDPDEVFTLKEGQIFACVQESAQHEPRWLKGYCVISRSPVVHPGDVKRVWAVGKPPEDKLCFFRNLKNVVVFPTSGNRSLASCLGGGDLDGDLFDVYAQNPKLLPTLECEPAEYDPGEIRKVEWDSTVEDICDFFVEYINSDVLGLLSDRHLTIADQSGKGTFDPHCMRLAGLCSQAVDYAKNGVPVDLKNNRLPRMLIPFKPDWKQKGSGSRSADFYESDRALGHLFRGVDLLDPNASLRIVAVPMNIGSPLSDPVSLGLIPLVRRTLGDQYTHSNGKSATAATLFAQYSRELQYIRVTHTLSENPDIELTEEEIVVGTIIANCTDMRWHRERKFRMRQHVDMLVAETRQRLMPAASNPDATEDEDQSRLKVSLQDAWEAWAWSLRYVNQEGSSSFGLIALGVIFDALKRLGALSG</sequence>
<dbReference type="AlphaFoldDB" id="W4KMP3"/>
<comment type="catalytic activity">
    <reaction evidence="1">
        <text>RNA(n) + a ribonucleoside 5'-triphosphate = RNA(n+1) + diphosphate</text>
        <dbReference type="Rhea" id="RHEA:21248"/>
        <dbReference type="Rhea" id="RHEA-COMP:14527"/>
        <dbReference type="Rhea" id="RHEA-COMP:17342"/>
        <dbReference type="ChEBI" id="CHEBI:33019"/>
        <dbReference type="ChEBI" id="CHEBI:61557"/>
        <dbReference type="ChEBI" id="CHEBI:140395"/>
        <dbReference type="EC" id="2.7.7.48"/>
    </reaction>
</comment>
<gene>
    <name evidence="3" type="ORF">HETIRDRAFT_309978</name>
</gene>
<dbReference type="Pfam" id="PF05183">
    <property type="entry name" value="RdRP"/>
    <property type="match status" value="1"/>
</dbReference>
<dbReference type="EMBL" id="KI925455">
    <property type="protein sequence ID" value="ETW86296.1"/>
    <property type="molecule type" value="Genomic_DNA"/>
</dbReference>
<dbReference type="KEGG" id="hir:HETIRDRAFT_309978"/>
<reference evidence="3 4" key="1">
    <citation type="journal article" date="2012" name="New Phytol.">
        <title>Insight into trade-off between wood decay and parasitism from the genome of a fungal forest pathogen.</title>
        <authorList>
            <person name="Olson A."/>
            <person name="Aerts A."/>
            <person name="Asiegbu F."/>
            <person name="Belbahri L."/>
            <person name="Bouzid O."/>
            <person name="Broberg A."/>
            <person name="Canback B."/>
            <person name="Coutinho P.M."/>
            <person name="Cullen D."/>
            <person name="Dalman K."/>
            <person name="Deflorio G."/>
            <person name="van Diepen L.T."/>
            <person name="Dunand C."/>
            <person name="Duplessis S."/>
            <person name="Durling M."/>
            <person name="Gonthier P."/>
            <person name="Grimwood J."/>
            <person name="Fossdal C.G."/>
            <person name="Hansson D."/>
            <person name="Henrissat B."/>
            <person name="Hietala A."/>
            <person name="Himmelstrand K."/>
            <person name="Hoffmeister D."/>
            <person name="Hogberg N."/>
            <person name="James T.Y."/>
            <person name="Karlsson M."/>
            <person name="Kohler A."/>
            <person name="Kues U."/>
            <person name="Lee Y.H."/>
            <person name="Lin Y.C."/>
            <person name="Lind M."/>
            <person name="Lindquist E."/>
            <person name="Lombard V."/>
            <person name="Lucas S."/>
            <person name="Lunden K."/>
            <person name="Morin E."/>
            <person name="Murat C."/>
            <person name="Park J."/>
            <person name="Raffaello T."/>
            <person name="Rouze P."/>
            <person name="Salamov A."/>
            <person name="Schmutz J."/>
            <person name="Solheim H."/>
            <person name="Stahlberg J."/>
            <person name="Velez H."/>
            <person name="de Vries R.P."/>
            <person name="Wiebenga A."/>
            <person name="Woodward S."/>
            <person name="Yakovlev I."/>
            <person name="Garbelotto M."/>
            <person name="Martin F."/>
            <person name="Grigoriev I.V."/>
            <person name="Stenlid J."/>
        </authorList>
    </citation>
    <scope>NUCLEOTIDE SEQUENCE [LARGE SCALE GENOMIC DNA]</scope>
    <source>
        <strain evidence="3 4">TC 32-1</strain>
    </source>
</reference>
<accession>W4KMP3</accession>
<dbReference type="HOGENOM" id="CLU_001366_2_1_1"/>
<evidence type="ECO:0000259" key="2">
    <source>
        <dbReference type="Pfam" id="PF05183"/>
    </source>
</evidence>
<evidence type="ECO:0000313" key="4">
    <source>
        <dbReference type="Proteomes" id="UP000030671"/>
    </source>
</evidence>
<dbReference type="SMR" id="W4KMP3"/>
<feature type="domain" description="RDRP core" evidence="2">
    <location>
        <begin position="412"/>
        <end position="1021"/>
    </location>
</feature>
<comment type="similarity">
    <text evidence="1">Belongs to the RdRP family.</text>
</comment>
<keyword evidence="1" id="KW-0696">RNA-directed RNA polymerase</keyword>
<keyword evidence="4" id="KW-1185">Reference proteome</keyword>
<evidence type="ECO:0000313" key="3">
    <source>
        <dbReference type="EMBL" id="ETW86296.1"/>
    </source>
</evidence>
<protein>
    <recommendedName>
        <fullName evidence="1">RNA-dependent RNA polymerase</fullName>
        <ecNumber evidence="1">2.7.7.48</ecNumber>
    </recommendedName>
</protein>
<dbReference type="GO" id="GO:0003968">
    <property type="term" value="F:RNA-directed RNA polymerase activity"/>
    <property type="evidence" value="ECO:0007669"/>
    <property type="project" value="UniProtKB-KW"/>
</dbReference>